<dbReference type="EMBL" id="CP038436">
    <property type="protein sequence ID" value="QBX57318.1"/>
    <property type="molecule type" value="Genomic_DNA"/>
</dbReference>
<proteinExistence type="predicted"/>
<name>A0A4P7IIX0_9ACTN</name>
<protein>
    <recommendedName>
        <fullName evidence="3">DUF4913 domain-containing protein</fullName>
    </recommendedName>
</protein>
<dbReference type="OrthoDB" id="3535759at2"/>
<reference evidence="1 2" key="1">
    <citation type="submission" date="2019-03" db="EMBL/GenBank/DDBJ databases">
        <title>Three New Species of Nocardioides, Nocardioides euryhalodurans sp. nov., Nocardioides seonyuensis sp. nov. and Nocardioides eburneoflavus sp. nov. Iolated from Soil.</title>
        <authorList>
            <person name="Roh S.G."/>
            <person name="Lee C."/>
            <person name="Kim M.-K."/>
            <person name="Kim S.B."/>
        </authorList>
    </citation>
    <scope>NUCLEOTIDE SEQUENCE [LARGE SCALE GENOMIC DNA]</scope>
    <source>
        <strain evidence="1 2">MMS17-SY207-3</strain>
    </source>
</reference>
<evidence type="ECO:0000313" key="2">
    <source>
        <dbReference type="Proteomes" id="UP000294853"/>
    </source>
</evidence>
<gene>
    <name evidence="1" type="ORF">EXE58_19065</name>
</gene>
<evidence type="ECO:0000313" key="1">
    <source>
        <dbReference type="EMBL" id="QBX57318.1"/>
    </source>
</evidence>
<dbReference type="Proteomes" id="UP000294853">
    <property type="component" value="Chromosome"/>
</dbReference>
<dbReference type="RefSeq" id="WP_135269303.1">
    <property type="nucleotide sequence ID" value="NZ_CP038436.1"/>
</dbReference>
<dbReference type="AlphaFoldDB" id="A0A4P7IIX0"/>
<sequence length="179" mass="20742">MAVVDQHPTEARAAYGSLQAVIDGPPTAINWNLLTADEAEYRWRDLDAWVKWLKASFGLTPTIVPPYWHRHDELVWELSALHTHWLACYHETAGPSDPIRWLGDFTEAKARLRDWVSICGTRLDRDRPTRQTNWPGETPENNSGEVEILDRNRDFEAFVREDLQQRRRIEALVAEQLTA</sequence>
<evidence type="ECO:0008006" key="3">
    <source>
        <dbReference type="Google" id="ProtNLM"/>
    </source>
</evidence>
<keyword evidence="2" id="KW-1185">Reference proteome</keyword>
<accession>A0A4P7IIX0</accession>
<organism evidence="1 2">
    <name type="scientific">Nocardioides seonyuensis</name>
    <dbReference type="NCBI Taxonomy" id="2518371"/>
    <lineage>
        <taxon>Bacteria</taxon>
        <taxon>Bacillati</taxon>
        <taxon>Actinomycetota</taxon>
        <taxon>Actinomycetes</taxon>
        <taxon>Propionibacteriales</taxon>
        <taxon>Nocardioidaceae</taxon>
        <taxon>Nocardioides</taxon>
    </lineage>
</organism>
<dbReference type="KEGG" id="nsn:EXE58_19065"/>